<feature type="compositionally biased region" description="Basic and acidic residues" evidence="14">
    <location>
        <begin position="105"/>
        <end position="119"/>
    </location>
</feature>
<dbReference type="Pfam" id="PF08528">
    <property type="entry name" value="Whi5"/>
    <property type="match status" value="1"/>
</dbReference>
<keyword evidence="12" id="KW-0539">Nucleus</keyword>
<dbReference type="GO" id="GO:0035091">
    <property type="term" value="F:phosphatidylinositol binding"/>
    <property type="evidence" value="ECO:0007669"/>
    <property type="project" value="InterPro"/>
</dbReference>
<sequence>MVTSTGLVDERKKKKTMDKAMGIHLSRQLQLRLQYAKLKVDHGWHKQNLNEVENLYFRHSHIRGPRPSANSVVPLNSTSIPAATSRPNSSLSFMQNVVGKQSDTVPEHSRDGGEKEKAVSTHTQPPILQLLPSPLPASGPEKHTMTQPISSTVPVVPVSSNPTHSTPNSSVYTPVVQPMQRPAQTVPPNTFTFKQVHPVPMHPPSNPQNHVQNNPSRPILSHSSSSSIPAHPASQSQPRPVSNTAPTPTPAPAAPPKKPSPSTSTSSLQTSNSSMTPPTKPAEPFQFGTASSSSSLTYDSFWSSHLASRTRSLTSLSGSSVEDVASSPAPTNFLQRRLSDVQIAQSLGPSFAEYMSSHNSLSSGIQGEHLIARACDVTLPEPNYAVNIEVADYINHKKANTPREAAMLIAHLANNRNPHIAMLALTLLDTLVQSCGYPFHLQISTKEFLNELVRRFPERPPPFPNPVMTRILELINGWKEGICAQSRWKDDLGNIRDMHRLLTFKGYRFRDLPRQHQQDTIASATNLKTAEELENEDREAQSAKLQELIRRGTPRDLAAAQELMKALAGANPDAKPDYRAQALTDLNKLESKVILLNEMLDNVDTERGEKFVSGDAYDQVATILGAARPKLQKWISDAESHDSESLGKSETKSIYNTFLQMNDQINTVLNRYEAFKKGDYATARNPVPAELSNQSTSGQSLIDFDDAPAQNQSANGAAQDDLAGLFGSSAQTSQPPQNANSLVGGMGMGAMNMGLSNQSISTTHSPSPVMGGMGNMGGNPMFRNTSMSPPAIMLPSTPANGSPGPRNSTPGTPGGGLGMNMGMSSPPIGAGMGMGFGGMGTGMVPGMGMGMSNPPKPQQQQQSLFQNQSQTQQQQQTASSNSSTTQTSGKDPFADLAGLF</sequence>
<dbReference type="InterPro" id="IPR013734">
    <property type="entry name" value="TF_Nrm1/Whi5"/>
</dbReference>
<dbReference type="GO" id="GO:0043328">
    <property type="term" value="P:protein transport to vacuole involved in ubiquitin-dependent protein catabolic process via the multivesicular body sorting pathway"/>
    <property type="evidence" value="ECO:0007669"/>
    <property type="project" value="TreeGrafter"/>
</dbReference>
<comment type="subcellular location">
    <subcellularLocation>
        <location evidence="2">Cytoplasm</location>
    </subcellularLocation>
    <subcellularLocation>
        <location evidence="3">Golgi apparatus</location>
        <location evidence="3">trans-Golgi network</location>
    </subcellularLocation>
    <subcellularLocation>
        <location evidence="1">Nucleus</location>
    </subcellularLocation>
</comment>
<evidence type="ECO:0000256" key="3">
    <source>
        <dbReference type="ARBA" id="ARBA00004601"/>
    </source>
</evidence>
<dbReference type="Gene3D" id="1.20.58.160">
    <property type="match status" value="1"/>
</dbReference>
<dbReference type="Pfam" id="PF03127">
    <property type="entry name" value="GAT"/>
    <property type="match status" value="1"/>
</dbReference>
<evidence type="ECO:0000256" key="13">
    <source>
        <dbReference type="ARBA" id="ARBA00053552"/>
    </source>
</evidence>
<feature type="compositionally biased region" description="Low complexity" evidence="14">
    <location>
        <begin position="260"/>
        <end position="277"/>
    </location>
</feature>
<dbReference type="InterPro" id="IPR008942">
    <property type="entry name" value="ENTH_VHS"/>
</dbReference>
<proteinExistence type="inferred from homology"/>
<feature type="compositionally biased region" description="Polar residues" evidence="14">
    <location>
        <begin position="691"/>
        <end position="700"/>
    </location>
</feature>
<feature type="region of interest" description="Disordered" evidence="14">
    <location>
        <begin position="152"/>
        <end position="290"/>
    </location>
</feature>
<comment type="function">
    <text evidence="13">May play a role in the regulation of membrane traffic through the trans-Golgi network.</text>
</comment>
<dbReference type="SUPFAM" id="SSF89009">
    <property type="entry name" value="GAT-like domain"/>
    <property type="match status" value="1"/>
</dbReference>
<dbReference type="GO" id="GO:0005634">
    <property type="term" value="C:nucleus"/>
    <property type="evidence" value="ECO:0007669"/>
    <property type="project" value="UniProtKB-SubCell"/>
</dbReference>
<evidence type="ECO:0000256" key="8">
    <source>
        <dbReference type="ARBA" id="ARBA00022927"/>
    </source>
</evidence>
<dbReference type="InterPro" id="IPR004152">
    <property type="entry name" value="GAT_dom"/>
</dbReference>
<keyword evidence="18" id="KW-1185">Reference proteome</keyword>
<dbReference type="GO" id="GO:0006896">
    <property type="term" value="P:Golgi to vacuole transport"/>
    <property type="evidence" value="ECO:0007669"/>
    <property type="project" value="UniProtKB-ARBA"/>
</dbReference>
<gene>
    <name evidence="17" type="primary">GGA2</name>
    <name evidence="17" type="ORF">VNI00_000133</name>
</gene>
<dbReference type="SMART" id="SM00288">
    <property type="entry name" value="VHS"/>
    <property type="match status" value="1"/>
</dbReference>
<reference evidence="17 18" key="1">
    <citation type="submission" date="2024-01" db="EMBL/GenBank/DDBJ databases">
        <title>A draft genome for a cacao thread blight-causing isolate of Paramarasmius palmivorus.</title>
        <authorList>
            <person name="Baruah I.K."/>
            <person name="Bukari Y."/>
            <person name="Amoako-Attah I."/>
            <person name="Meinhardt L.W."/>
            <person name="Bailey B.A."/>
            <person name="Cohen S.P."/>
        </authorList>
    </citation>
    <scope>NUCLEOTIDE SEQUENCE [LARGE SCALE GENOMIC DNA]</scope>
    <source>
        <strain evidence="17 18">GH-12</strain>
    </source>
</reference>
<evidence type="ECO:0000256" key="10">
    <source>
        <dbReference type="ARBA" id="ARBA00023034"/>
    </source>
</evidence>
<organism evidence="17 18">
    <name type="scientific">Paramarasmius palmivorus</name>
    <dbReference type="NCBI Taxonomy" id="297713"/>
    <lineage>
        <taxon>Eukaryota</taxon>
        <taxon>Fungi</taxon>
        <taxon>Dikarya</taxon>
        <taxon>Basidiomycota</taxon>
        <taxon>Agaricomycotina</taxon>
        <taxon>Agaricomycetes</taxon>
        <taxon>Agaricomycetidae</taxon>
        <taxon>Agaricales</taxon>
        <taxon>Marasmiineae</taxon>
        <taxon>Marasmiaceae</taxon>
        <taxon>Paramarasmius</taxon>
    </lineage>
</organism>
<comment type="similarity">
    <text evidence="4">Belongs to the WHI5/NRM1 family.</text>
</comment>
<dbReference type="InterPro" id="IPR002014">
    <property type="entry name" value="VHS_dom"/>
</dbReference>
<keyword evidence="5" id="KW-0813">Transport</keyword>
<dbReference type="FunFam" id="1.25.40.90:FF:000008">
    <property type="entry name" value="VHS domain protein"/>
    <property type="match status" value="1"/>
</dbReference>
<dbReference type="SUPFAM" id="SSF48464">
    <property type="entry name" value="ENTH/VHS domain"/>
    <property type="match status" value="1"/>
</dbReference>
<feature type="compositionally biased region" description="Polar residues" evidence="14">
    <location>
        <begin position="182"/>
        <end position="193"/>
    </location>
</feature>
<feature type="compositionally biased region" description="Low complexity" evidence="14">
    <location>
        <begin position="215"/>
        <end position="246"/>
    </location>
</feature>
<dbReference type="GO" id="GO:0006895">
    <property type="term" value="P:Golgi to endosome transport"/>
    <property type="evidence" value="ECO:0007669"/>
    <property type="project" value="TreeGrafter"/>
</dbReference>
<evidence type="ECO:0000259" key="16">
    <source>
        <dbReference type="PROSITE" id="PS50909"/>
    </source>
</evidence>
<dbReference type="Proteomes" id="UP001383192">
    <property type="component" value="Unassembled WGS sequence"/>
</dbReference>
<evidence type="ECO:0000256" key="12">
    <source>
        <dbReference type="ARBA" id="ARBA00023242"/>
    </source>
</evidence>
<evidence type="ECO:0000313" key="18">
    <source>
        <dbReference type="Proteomes" id="UP001383192"/>
    </source>
</evidence>
<evidence type="ECO:0000256" key="2">
    <source>
        <dbReference type="ARBA" id="ARBA00004496"/>
    </source>
</evidence>
<feature type="region of interest" description="Disordered" evidence="14">
    <location>
        <begin position="100"/>
        <end position="122"/>
    </location>
</feature>
<feature type="region of interest" description="Disordered" evidence="14">
    <location>
        <begin position="844"/>
        <end position="900"/>
    </location>
</feature>
<evidence type="ECO:0000256" key="11">
    <source>
        <dbReference type="ARBA" id="ARBA00023163"/>
    </source>
</evidence>
<keyword evidence="8" id="KW-0653">Protein transport</keyword>
<name>A0AAW0ECM1_9AGAR</name>
<dbReference type="PANTHER" id="PTHR47180">
    <property type="entry name" value="ADP-RIBOSYLATION FACTOR-BINDING PROTEIN GGA1-RELATED"/>
    <property type="match status" value="1"/>
</dbReference>
<dbReference type="GO" id="GO:0043130">
    <property type="term" value="F:ubiquitin binding"/>
    <property type="evidence" value="ECO:0007669"/>
    <property type="project" value="InterPro"/>
</dbReference>
<evidence type="ECO:0000256" key="7">
    <source>
        <dbReference type="ARBA" id="ARBA00022491"/>
    </source>
</evidence>
<feature type="compositionally biased region" description="Low complexity" evidence="14">
    <location>
        <begin position="152"/>
        <end position="171"/>
    </location>
</feature>
<dbReference type="CDD" id="cd14235">
    <property type="entry name" value="GAT_GGA_fungi"/>
    <property type="match status" value="1"/>
</dbReference>
<feature type="domain" description="GAT" evidence="16">
    <location>
        <begin position="538"/>
        <end position="677"/>
    </location>
</feature>
<evidence type="ECO:0000256" key="5">
    <source>
        <dbReference type="ARBA" id="ARBA00022448"/>
    </source>
</evidence>
<feature type="region of interest" description="Disordered" evidence="14">
    <location>
        <begin position="686"/>
        <end position="714"/>
    </location>
</feature>
<keyword evidence="9" id="KW-0805">Transcription regulation</keyword>
<comment type="caution">
    <text evidence="17">The sequence shown here is derived from an EMBL/GenBank/DDBJ whole genome shotgun (WGS) entry which is preliminary data.</text>
</comment>
<evidence type="ECO:0000256" key="6">
    <source>
        <dbReference type="ARBA" id="ARBA00022490"/>
    </source>
</evidence>
<dbReference type="EMBL" id="JAYKXP010000001">
    <property type="protein sequence ID" value="KAK7062645.1"/>
    <property type="molecule type" value="Genomic_DNA"/>
</dbReference>
<dbReference type="InterPro" id="IPR038425">
    <property type="entry name" value="GAT_sf"/>
</dbReference>
<dbReference type="PROSITE" id="PS50909">
    <property type="entry name" value="GAT"/>
    <property type="match status" value="1"/>
</dbReference>
<dbReference type="InterPro" id="IPR052653">
    <property type="entry name" value="ARF-binding"/>
</dbReference>
<evidence type="ECO:0000256" key="4">
    <source>
        <dbReference type="ARBA" id="ARBA00006922"/>
    </source>
</evidence>
<protein>
    <submittedName>
        <fullName evidence="17">ARF-binding protein</fullName>
    </submittedName>
</protein>
<feature type="compositionally biased region" description="Low complexity" evidence="14">
    <location>
        <begin position="858"/>
        <end position="888"/>
    </location>
</feature>
<keyword evidence="11" id="KW-0804">Transcription</keyword>
<keyword evidence="6" id="KW-0963">Cytoplasm</keyword>
<dbReference type="PROSITE" id="PS50179">
    <property type="entry name" value="VHS"/>
    <property type="match status" value="1"/>
</dbReference>
<feature type="domain" description="VHS" evidence="15">
    <location>
        <begin position="374"/>
        <end position="510"/>
    </location>
</feature>
<evidence type="ECO:0000256" key="1">
    <source>
        <dbReference type="ARBA" id="ARBA00004123"/>
    </source>
</evidence>
<keyword evidence="7" id="KW-0678">Repressor</keyword>
<dbReference type="GO" id="GO:0005829">
    <property type="term" value="C:cytosol"/>
    <property type="evidence" value="ECO:0007669"/>
    <property type="project" value="GOC"/>
</dbReference>
<evidence type="ECO:0000259" key="15">
    <source>
        <dbReference type="PROSITE" id="PS50179"/>
    </source>
</evidence>
<dbReference type="CDD" id="cd16998">
    <property type="entry name" value="VHS_GGA_fungi"/>
    <property type="match status" value="1"/>
</dbReference>
<dbReference type="PANTHER" id="PTHR47180:SF1">
    <property type="entry name" value="ADP-RIBOSYLATION FACTOR-BINDING PROTEIN GGA1-RELATED"/>
    <property type="match status" value="1"/>
</dbReference>
<accession>A0AAW0ECM1</accession>
<keyword evidence="10" id="KW-0333">Golgi apparatus</keyword>
<evidence type="ECO:0000256" key="9">
    <source>
        <dbReference type="ARBA" id="ARBA00023015"/>
    </source>
</evidence>
<dbReference type="Gene3D" id="1.25.40.90">
    <property type="match status" value="1"/>
</dbReference>
<evidence type="ECO:0000313" key="17">
    <source>
        <dbReference type="EMBL" id="KAK7062645.1"/>
    </source>
</evidence>
<dbReference type="AlphaFoldDB" id="A0AAW0ECM1"/>
<evidence type="ECO:0000256" key="14">
    <source>
        <dbReference type="SAM" id="MobiDB-lite"/>
    </source>
</evidence>
<dbReference type="GO" id="GO:0005802">
    <property type="term" value="C:trans-Golgi network"/>
    <property type="evidence" value="ECO:0007669"/>
    <property type="project" value="TreeGrafter"/>
</dbReference>
<dbReference type="Pfam" id="PF00790">
    <property type="entry name" value="VHS"/>
    <property type="match status" value="1"/>
</dbReference>
<feature type="compositionally biased region" description="Pro residues" evidence="14">
    <location>
        <begin position="247"/>
        <end position="259"/>
    </location>
</feature>
<feature type="region of interest" description="Disordered" evidence="14">
    <location>
        <begin position="794"/>
        <end position="820"/>
    </location>
</feature>